<dbReference type="AlphaFoldDB" id="A0AAD4D5M2"/>
<dbReference type="Proteomes" id="UP001194580">
    <property type="component" value="Unassembled WGS sequence"/>
</dbReference>
<protein>
    <recommendedName>
        <fullName evidence="2">G-patch domain-containing protein</fullName>
    </recommendedName>
</protein>
<feature type="compositionally biased region" description="Basic and acidic residues" evidence="1">
    <location>
        <begin position="828"/>
        <end position="842"/>
    </location>
</feature>
<feature type="compositionally biased region" description="Basic and acidic residues" evidence="1">
    <location>
        <begin position="897"/>
        <end position="933"/>
    </location>
</feature>
<evidence type="ECO:0000259" key="2">
    <source>
        <dbReference type="PROSITE" id="PS50174"/>
    </source>
</evidence>
<evidence type="ECO:0000313" key="4">
    <source>
        <dbReference type="Proteomes" id="UP001194580"/>
    </source>
</evidence>
<reference evidence="3" key="1">
    <citation type="journal article" date="2020" name="Fungal Divers.">
        <title>Resolving the Mortierellaceae phylogeny through synthesis of multi-gene phylogenetics and phylogenomics.</title>
        <authorList>
            <person name="Vandepol N."/>
            <person name="Liber J."/>
            <person name="Desiro A."/>
            <person name="Na H."/>
            <person name="Kennedy M."/>
            <person name="Barry K."/>
            <person name="Grigoriev I.V."/>
            <person name="Miller A.N."/>
            <person name="O'Donnell K."/>
            <person name="Stajich J.E."/>
            <person name="Bonito G."/>
        </authorList>
    </citation>
    <scope>NUCLEOTIDE SEQUENCE</scope>
    <source>
        <strain evidence="3">NRRL 28262</strain>
    </source>
</reference>
<dbReference type="Pfam" id="PF07713">
    <property type="entry name" value="DUF1604"/>
    <property type="match status" value="1"/>
</dbReference>
<feature type="compositionally biased region" description="Basic and acidic residues" evidence="1">
    <location>
        <begin position="1049"/>
        <end position="1078"/>
    </location>
</feature>
<feature type="region of interest" description="Disordered" evidence="1">
    <location>
        <begin position="81"/>
        <end position="113"/>
    </location>
</feature>
<evidence type="ECO:0000313" key="3">
    <source>
        <dbReference type="EMBL" id="KAG0268667.1"/>
    </source>
</evidence>
<proteinExistence type="predicted"/>
<name>A0AAD4D5M2_9FUNG</name>
<feature type="compositionally biased region" description="Basic and acidic residues" evidence="1">
    <location>
        <begin position="962"/>
        <end position="972"/>
    </location>
</feature>
<sequence>MSNNDIFVVIGTPLPQPKKQHLSGDNKRANPAKDLERVTFFLQVKDEQGRRRFHGAFTGGFSAGYYNTVGSAEGLDQVLHIKYTPPSDGHPQTSSPPGTVDPASRPQGQKTSWTMKINRQGHHMLSDATRLMATDDFGTSGSAQRDLARKSAAAMSMRASGSILGALSDNMIDDLIIPASESIGVRLLKRMGWKPGQGIGPRVSKRQRHPTGDPLSDDDTPAHVTFAPIDSALILFTNKSNHFGLGFDPHKDAPEFDVSAHAKTGSRYLAAAVSTSTGARLGFGVLGESEDDEDGVYGSGSNRRHFTEREVDITVTSNKRRKSAVNSTQASSRSTSSSAYCSDGRPPLAGFVLIATKSQAPKWYTAPDVPSDFIPQHTFYDDGKKMAPVKQHGQSKLTADDRALVLGETPINAPRRSVFEYISAENKNRLDGMLGFVLDVDGEKHMRKDHWEVPKMEKSAAEAALQGFIPFSDNVSKQQRYKQYLNVQAGLSTETIEKVEGFSGQDMTKELNEFVQAARIFKPLSTSMSSRFTSASRVFEIQQPAPGLRSAADIQSTPAEKSAPVQRVMERMEIPKSQAAKAAEMGMFGPLTRSTVDFFPNKLLCKRFNVPDPHPEHKDVGPEAAKDLLDKATMDSMMMEGIPAGSLLSKEGSMGTESGAQLTADLADKGPGAEAEQELVEPIQERPPMDIFKAIFDDSDSDSDSDTGRDAEADAEADSTAANNVSNPLLEATAMGQSIEAENEGASSVPFRPMFTRRTNRGARSPSLPSNSPSQTPKIGFRHVDGRVREDKPDIESDDDQIGPKLDLSERGTTTRRQKSRNPAPSDNDPRRHPIKDGEDTPGHPTPVSSTYNRDSDSEDFIGPPAPPTLATQSTLPVANDLVPDGQGQMEAESCEQETRRESRSTKRHESSASRMEEDERSRSKRSRSERASRSSRSHRRSPSSERTSKSRRHGVEDEDNERVSYDNDEHYRKARSGESSSKRTRMADDHSRDRQPTNSHRERGTRDRDSTTHRKEHRSRPNDKNKESDHERDHSRSSSSRRHRHSRSEKGSSRQSGHDREHKRTRGQSDDRHTNAREDEDDSDDFWVEKESDSASAAKGSGMTDTVDPPQTALPSRSRPRAAAFF</sequence>
<dbReference type="GO" id="GO:0003723">
    <property type="term" value="F:RNA binding"/>
    <property type="evidence" value="ECO:0007669"/>
    <property type="project" value="TreeGrafter"/>
</dbReference>
<feature type="region of interest" description="Disordered" evidence="1">
    <location>
        <begin position="317"/>
        <end position="341"/>
    </location>
</feature>
<dbReference type="PROSITE" id="PS50174">
    <property type="entry name" value="G_PATCH"/>
    <property type="match status" value="1"/>
</dbReference>
<feature type="region of interest" description="Disordered" evidence="1">
    <location>
        <begin position="740"/>
        <end position="1127"/>
    </location>
</feature>
<dbReference type="InterPro" id="IPR011666">
    <property type="entry name" value="DUF1604"/>
</dbReference>
<dbReference type="Pfam" id="PF01585">
    <property type="entry name" value="G-patch"/>
    <property type="match status" value="1"/>
</dbReference>
<feature type="domain" description="G-patch" evidence="2">
    <location>
        <begin position="180"/>
        <end position="200"/>
    </location>
</feature>
<dbReference type="GO" id="GO:0006397">
    <property type="term" value="P:mRNA processing"/>
    <property type="evidence" value="ECO:0007669"/>
    <property type="project" value="InterPro"/>
</dbReference>
<dbReference type="PANTHER" id="PTHR13384">
    <property type="entry name" value="G PATCH DOMAIN-CONTAINING PROTEIN 1"/>
    <property type="match status" value="1"/>
</dbReference>
<organism evidence="3 4">
    <name type="scientific">Linnemannia exigua</name>
    <dbReference type="NCBI Taxonomy" id="604196"/>
    <lineage>
        <taxon>Eukaryota</taxon>
        <taxon>Fungi</taxon>
        <taxon>Fungi incertae sedis</taxon>
        <taxon>Mucoromycota</taxon>
        <taxon>Mortierellomycotina</taxon>
        <taxon>Mortierellomycetes</taxon>
        <taxon>Mortierellales</taxon>
        <taxon>Mortierellaceae</taxon>
        <taxon>Linnemannia</taxon>
    </lineage>
</organism>
<dbReference type="Pfam" id="PF26093">
    <property type="entry name" value="HTH_TGH"/>
    <property type="match status" value="1"/>
</dbReference>
<feature type="region of interest" description="Disordered" evidence="1">
    <location>
        <begin position="195"/>
        <end position="222"/>
    </location>
</feature>
<feature type="compositionally biased region" description="Basic and acidic residues" evidence="1">
    <location>
        <begin position="986"/>
        <end position="1037"/>
    </location>
</feature>
<dbReference type="GO" id="GO:0005634">
    <property type="term" value="C:nucleus"/>
    <property type="evidence" value="ECO:0007669"/>
    <property type="project" value="TreeGrafter"/>
</dbReference>
<feature type="region of interest" description="Disordered" evidence="1">
    <location>
        <begin position="667"/>
        <end position="727"/>
    </location>
</feature>
<evidence type="ECO:0000256" key="1">
    <source>
        <dbReference type="SAM" id="MobiDB-lite"/>
    </source>
</evidence>
<feature type="compositionally biased region" description="Polar residues" evidence="1">
    <location>
        <begin position="767"/>
        <end position="777"/>
    </location>
</feature>
<comment type="caution">
    <text evidence="3">The sequence shown here is derived from an EMBL/GenBank/DDBJ whole genome shotgun (WGS) entry which is preliminary data.</text>
</comment>
<feature type="compositionally biased region" description="Low complexity" evidence="1">
    <location>
        <begin position="1116"/>
        <end position="1127"/>
    </location>
</feature>
<feature type="compositionally biased region" description="Basic and acidic residues" evidence="1">
    <location>
        <begin position="782"/>
        <end position="795"/>
    </location>
</feature>
<gene>
    <name evidence="3" type="ORF">BGZ95_002385</name>
</gene>
<dbReference type="PANTHER" id="PTHR13384:SF19">
    <property type="entry name" value="G PATCH DOMAIN-CONTAINING PROTEIN 1"/>
    <property type="match status" value="1"/>
</dbReference>
<dbReference type="EMBL" id="JAAAIL010001501">
    <property type="protein sequence ID" value="KAG0268667.1"/>
    <property type="molecule type" value="Genomic_DNA"/>
</dbReference>
<accession>A0AAD4D5M2</accession>
<keyword evidence="4" id="KW-1185">Reference proteome</keyword>
<feature type="compositionally biased region" description="Low complexity" evidence="1">
    <location>
        <begin position="327"/>
        <end position="341"/>
    </location>
</feature>
<dbReference type="InterPro" id="IPR000467">
    <property type="entry name" value="G_patch_dom"/>
</dbReference>